<accession>E2B0Y9</accession>
<gene>
    <name evidence="2" type="ORF">EAG_04017</name>
</gene>
<keyword evidence="3" id="KW-1185">Reference proteome</keyword>
<proteinExistence type="predicted"/>
<dbReference type="Proteomes" id="UP000000311">
    <property type="component" value="Unassembled WGS sequence"/>
</dbReference>
<dbReference type="AlphaFoldDB" id="E2B0Y9"/>
<reference evidence="2 3" key="1">
    <citation type="journal article" date="2010" name="Science">
        <title>Genomic comparison of the ants Camponotus floridanus and Harpegnathos saltator.</title>
        <authorList>
            <person name="Bonasio R."/>
            <person name="Zhang G."/>
            <person name="Ye C."/>
            <person name="Mutti N.S."/>
            <person name="Fang X."/>
            <person name="Qin N."/>
            <person name="Donahue G."/>
            <person name="Yang P."/>
            <person name="Li Q."/>
            <person name="Li C."/>
            <person name="Zhang P."/>
            <person name="Huang Z."/>
            <person name="Berger S.L."/>
            <person name="Reinberg D."/>
            <person name="Wang J."/>
            <person name="Liebig J."/>
        </authorList>
    </citation>
    <scope>NUCLEOTIDE SEQUENCE [LARGE SCALE GENOMIC DNA]</scope>
    <source>
        <strain evidence="3">C129</strain>
    </source>
</reference>
<feature type="compositionally biased region" description="Low complexity" evidence="1">
    <location>
        <begin position="28"/>
        <end position="43"/>
    </location>
</feature>
<feature type="region of interest" description="Disordered" evidence="1">
    <location>
        <begin position="1"/>
        <end position="43"/>
    </location>
</feature>
<evidence type="ECO:0000256" key="1">
    <source>
        <dbReference type="SAM" id="MobiDB-lite"/>
    </source>
</evidence>
<dbReference type="EMBL" id="GL444728">
    <property type="protein sequence ID" value="EFN60650.1"/>
    <property type="molecule type" value="Genomic_DNA"/>
</dbReference>
<evidence type="ECO:0000313" key="3">
    <source>
        <dbReference type="Proteomes" id="UP000000311"/>
    </source>
</evidence>
<name>E2B0Y9_CAMFO</name>
<sequence length="170" mass="19043">MASIVIKRRRREQSELPSEARATELRAPEAAATETAVTETAATKSSALHTVLLEMRRMREEQARREEEIAAVLRRHDEEIQLLRGSQLQPTTQLRACPVDWGLTGTILGNREQQFRESRISFGVLGSPQWSLSPLLIVGTTILKRVRVVTALPLSGSRRQEDCLQTTTVS</sequence>
<evidence type="ECO:0000313" key="2">
    <source>
        <dbReference type="EMBL" id="EFN60650.1"/>
    </source>
</evidence>
<protein>
    <submittedName>
        <fullName evidence="2">Uncharacterized protein</fullName>
    </submittedName>
</protein>
<dbReference type="InParanoid" id="E2B0Y9"/>
<organism evidence="3">
    <name type="scientific">Camponotus floridanus</name>
    <name type="common">Florida carpenter ant</name>
    <dbReference type="NCBI Taxonomy" id="104421"/>
    <lineage>
        <taxon>Eukaryota</taxon>
        <taxon>Metazoa</taxon>
        <taxon>Ecdysozoa</taxon>
        <taxon>Arthropoda</taxon>
        <taxon>Hexapoda</taxon>
        <taxon>Insecta</taxon>
        <taxon>Pterygota</taxon>
        <taxon>Neoptera</taxon>
        <taxon>Endopterygota</taxon>
        <taxon>Hymenoptera</taxon>
        <taxon>Apocrita</taxon>
        <taxon>Aculeata</taxon>
        <taxon>Formicoidea</taxon>
        <taxon>Formicidae</taxon>
        <taxon>Formicinae</taxon>
        <taxon>Camponotus</taxon>
    </lineage>
</organism>
<feature type="compositionally biased region" description="Basic residues" evidence="1">
    <location>
        <begin position="1"/>
        <end position="11"/>
    </location>
</feature>